<feature type="short sequence motif" description="DGA/G" evidence="4">
    <location>
        <begin position="170"/>
        <end position="172"/>
    </location>
</feature>
<accession>A0ABW3FEP7</accession>
<dbReference type="InterPro" id="IPR050301">
    <property type="entry name" value="NTE"/>
</dbReference>
<dbReference type="EMBL" id="JBHTJV010000009">
    <property type="protein sequence ID" value="MFD0916956.1"/>
    <property type="molecule type" value="Genomic_DNA"/>
</dbReference>
<dbReference type="InterPro" id="IPR016035">
    <property type="entry name" value="Acyl_Trfase/lysoPLipase"/>
</dbReference>
<comment type="caution">
    <text evidence="6">The sequence shown here is derived from an EMBL/GenBank/DDBJ whole genome shotgun (WGS) entry which is preliminary data.</text>
</comment>
<sequence length="280" mass="29318">MTEPTIALALGAGGARGLAHIHALAALDELGLKPVALAGTSIGSIMAAAYASGMRAAEIETFAKDRFRIGTDLLSDIWRLRPGSFAEFMKAGGPRLGELNVEKIVDVFLPAAIPATFEQLAIPLTAVATDYYAHSPAVFSAGPLKPALAASAAVPAVFNSVIVDGTVYVDGGITNPVPFDQLAGKADIVIGIDVAGGPEGTPGKRPSKIDVLYASSQLMQRSIAKAMAQNYQVDIFLRPDVGRFRVLDFGKSIAILKHTRPFRDELKSAIEAAITAHQAA</sequence>
<dbReference type="RefSeq" id="WP_377212796.1">
    <property type="nucleotide sequence ID" value="NZ_JBHTJV010000009.1"/>
</dbReference>
<evidence type="ECO:0000313" key="6">
    <source>
        <dbReference type="EMBL" id="MFD0916956.1"/>
    </source>
</evidence>
<feature type="active site" description="Proton acceptor" evidence="4">
    <location>
        <position position="170"/>
    </location>
</feature>
<name>A0ABW3FEP7_9HYPH</name>
<dbReference type="Gene3D" id="3.40.1090.10">
    <property type="entry name" value="Cytosolic phospholipase A2 catalytic domain"/>
    <property type="match status" value="2"/>
</dbReference>
<feature type="domain" description="PNPLA" evidence="5">
    <location>
        <begin position="8"/>
        <end position="183"/>
    </location>
</feature>
<evidence type="ECO:0000313" key="7">
    <source>
        <dbReference type="Proteomes" id="UP001597101"/>
    </source>
</evidence>
<evidence type="ECO:0000256" key="4">
    <source>
        <dbReference type="PROSITE-ProRule" id="PRU01161"/>
    </source>
</evidence>
<protein>
    <submittedName>
        <fullName evidence="6">Patatin-like phospholipase family protein</fullName>
    </submittedName>
</protein>
<gene>
    <name evidence="6" type="ORF">ACFQ14_11105</name>
</gene>
<evidence type="ECO:0000256" key="1">
    <source>
        <dbReference type="ARBA" id="ARBA00022801"/>
    </source>
</evidence>
<reference evidence="7" key="1">
    <citation type="journal article" date="2019" name="Int. J. Syst. Evol. Microbiol.">
        <title>The Global Catalogue of Microorganisms (GCM) 10K type strain sequencing project: providing services to taxonomists for standard genome sequencing and annotation.</title>
        <authorList>
            <consortium name="The Broad Institute Genomics Platform"/>
            <consortium name="The Broad Institute Genome Sequencing Center for Infectious Disease"/>
            <person name="Wu L."/>
            <person name="Ma J."/>
        </authorList>
    </citation>
    <scope>NUCLEOTIDE SEQUENCE [LARGE SCALE GENOMIC DNA]</scope>
    <source>
        <strain evidence="7">CCUG 60023</strain>
    </source>
</reference>
<organism evidence="6 7">
    <name type="scientific">Pseudahrensia aquimaris</name>
    <dbReference type="NCBI Taxonomy" id="744461"/>
    <lineage>
        <taxon>Bacteria</taxon>
        <taxon>Pseudomonadati</taxon>
        <taxon>Pseudomonadota</taxon>
        <taxon>Alphaproteobacteria</taxon>
        <taxon>Hyphomicrobiales</taxon>
        <taxon>Ahrensiaceae</taxon>
        <taxon>Pseudahrensia</taxon>
    </lineage>
</organism>
<comment type="caution">
    <text evidence="4">Lacks conserved residue(s) required for the propagation of feature annotation.</text>
</comment>
<proteinExistence type="predicted"/>
<keyword evidence="1 4" id="KW-0378">Hydrolase</keyword>
<dbReference type="Pfam" id="PF01734">
    <property type="entry name" value="Patatin"/>
    <property type="match status" value="1"/>
</dbReference>
<keyword evidence="2 4" id="KW-0442">Lipid degradation</keyword>
<feature type="active site" description="Nucleophile" evidence="4">
    <location>
        <position position="41"/>
    </location>
</feature>
<dbReference type="InterPro" id="IPR002641">
    <property type="entry name" value="PNPLA_dom"/>
</dbReference>
<dbReference type="SUPFAM" id="SSF52151">
    <property type="entry name" value="FabD/lysophospholipase-like"/>
    <property type="match status" value="1"/>
</dbReference>
<evidence type="ECO:0000256" key="2">
    <source>
        <dbReference type="ARBA" id="ARBA00022963"/>
    </source>
</evidence>
<keyword evidence="3 4" id="KW-0443">Lipid metabolism</keyword>
<feature type="short sequence motif" description="GXSXG" evidence="4">
    <location>
        <begin position="39"/>
        <end position="43"/>
    </location>
</feature>
<keyword evidence="7" id="KW-1185">Reference proteome</keyword>
<dbReference type="PANTHER" id="PTHR14226">
    <property type="entry name" value="NEUROPATHY TARGET ESTERASE/SWISS CHEESE D.MELANOGASTER"/>
    <property type="match status" value="1"/>
</dbReference>
<evidence type="ECO:0000259" key="5">
    <source>
        <dbReference type="PROSITE" id="PS51635"/>
    </source>
</evidence>
<dbReference type="PANTHER" id="PTHR14226:SF29">
    <property type="entry name" value="NEUROPATHY TARGET ESTERASE SWS"/>
    <property type="match status" value="1"/>
</dbReference>
<evidence type="ECO:0000256" key="3">
    <source>
        <dbReference type="ARBA" id="ARBA00023098"/>
    </source>
</evidence>
<dbReference type="PROSITE" id="PS51635">
    <property type="entry name" value="PNPLA"/>
    <property type="match status" value="1"/>
</dbReference>
<dbReference type="Proteomes" id="UP001597101">
    <property type="component" value="Unassembled WGS sequence"/>
</dbReference>